<evidence type="ECO:0000256" key="2">
    <source>
        <dbReference type="SAM" id="Phobius"/>
    </source>
</evidence>
<sequence length="335" mass="35306">MPDPVLDHDRDFSELRSDHRPAPPRSGGGATAVVATVLVVALVGAGYAWWRWQAGNAPAEPTTSAAPPEAAAPASAPVAAASEPTGPQNLIEPPADAAALPDLAESDAAVAQALAELLGQPSVGSFLQLDGFVRRVVATVDNLPRAQAPARMWPVQMAPRRFSVEGVPGTHGQLAIAGSNAGRYGAFVAFAEAIPMDQAVALYTRLYPLFQQAYEELGYPGKYFNDRLVAVLDHLLKTPEPTGPLLVELTEVKGEVPSTRPWVRYEFVDPQLQALSSGQKMLVRMGPENEKRLKARLAEFRKRVATGVVPKAAGKGAQAKPPAAAAKSAPAAKAP</sequence>
<feature type="region of interest" description="Disordered" evidence="1">
    <location>
        <begin position="311"/>
        <end position="335"/>
    </location>
</feature>
<dbReference type="EMBL" id="JACHLK010000035">
    <property type="protein sequence ID" value="MBB6564302.1"/>
    <property type="molecule type" value="Genomic_DNA"/>
</dbReference>
<feature type="transmembrane region" description="Helical" evidence="2">
    <location>
        <begin position="30"/>
        <end position="50"/>
    </location>
</feature>
<gene>
    <name evidence="3" type="ORF">HNP48_007029</name>
</gene>
<dbReference type="Pfam" id="PF11219">
    <property type="entry name" value="DUF3014"/>
    <property type="match status" value="1"/>
</dbReference>
<comment type="caution">
    <text evidence="3">The sequence shown here is derived from an EMBL/GenBank/DDBJ whole genome shotgun (WGS) entry which is preliminary data.</text>
</comment>
<dbReference type="AlphaFoldDB" id="A0A7X0UDB4"/>
<dbReference type="RefSeq" id="WP_184866197.1">
    <property type="nucleotide sequence ID" value="NZ_JACHLK010000035.1"/>
</dbReference>
<proteinExistence type="predicted"/>
<dbReference type="Proteomes" id="UP000575083">
    <property type="component" value="Unassembled WGS sequence"/>
</dbReference>
<feature type="compositionally biased region" description="Low complexity" evidence="1">
    <location>
        <begin position="57"/>
        <end position="85"/>
    </location>
</feature>
<keyword evidence="2" id="KW-1133">Transmembrane helix</keyword>
<organism evidence="3 4">
    <name type="scientific">Acidovorax soli</name>
    <dbReference type="NCBI Taxonomy" id="592050"/>
    <lineage>
        <taxon>Bacteria</taxon>
        <taxon>Pseudomonadati</taxon>
        <taxon>Pseudomonadota</taxon>
        <taxon>Betaproteobacteria</taxon>
        <taxon>Burkholderiales</taxon>
        <taxon>Comamonadaceae</taxon>
        <taxon>Acidovorax</taxon>
    </lineage>
</organism>
<evidence type="ECO:0000313" key="3">
    <source>
        <dbReference type="EMBL" id="MBB6564302.1"/>
    </source>
</evidence>
<feature type="region of interest" description="Disordered" evidence="1">
    <location>
        <begin position="1"/>
        <end position="29"/>
    </location>
</feature>
<keyword evidence="4" id="KW-1185">Reference proteome</keyword>
<evidence type="ECO:0000256" key="1">
    <source>
        <dbReference type="SAM" id="MobiDB-lite"/>
    </source>
</evidence>
<dbReference type="InterPro" id="IPR021382">
    <property type="entry name" value="DUF3014"/>
</dbReference>
<evidence type="ECO:0000313" key="4">
    <source>
        <dbReference type="Proteomes" id="UP000575083"/>
    </source>
</evidence>
<protein>
    <recommendedName>
        <fullName evidence="5">DUF3014 domain-containing protein</fullName>
    </recommendedName>
</protein>
<reference evidence="3 4" key="1">
    <citation type="submission" date="2020-08" db="EMBL/GenBank/DDBJ databases">
        <title>Functional genomics of gut bacteria from endangered species of beetles.</title>
        <authorList>
            <person name="Carlos-Shanley C."/>
        </authorList>
    </citation>
    <scope>NUCLEOTIDE SEQUENCE [LARGE SCALE GENOMIC DNA]</scope>
    <source>
        <strain evidence="3 4">S00198</strain>
    </source>
</reference>
<feature type="region of interest" description="Disordered" evidence="1">
    <location>
        <begin position="57"/>
        <end position="89"/>
    </location>
</feature>
<accession>A0A7X0UDB4</accession>
<name>A0A7X0UDB4_9BURK</name>
<evidence type="ECO:0008006" key="5">
    <source>
        <dbReference type="Google" id="ProtNLM"/>
    </source>
</evidence>
<keyword evidence="2" id="KW-0472">Membrane</keyword>
<keyword evidence="2" id="KW-0812">Transmembrane</keyword>
<feature type="compositionally biased region" description="Basic and acidic residues" evidence="1">
    <location>
        <begin position="1"/>
        <end position="21"/>
    </location>
</feature>